<dbReference type="InterPro" id="IPR008257">
    <property type="entry name" value="Pept_M19"/>
</dbReference>
<dbReference type="InterPro" id="IPR032466">
    <property type="entry name" value="Metal_Hydrolase"/>
</dbReference>
<reference evidence="1 2" key="1">
    <citation type="submission" date="2015-06" db="EMBL/GenBank/DDBJ databases">
        <title>Draft genome sequencing of a biphenyl-degrading bacterium, Janthinobacterium lividum MEG1.</title>
        <authorList>
            <person name="Shimodaira J."/>
            <person name="Hatta T."/>
        </authorList>
    </citation>
    <scope>NUCLEOTIDE SEQUENCE [LARGE SCALE GENOMIC DNA]</scope>
    <source>
        <strain evidence="1 2">MEG1</strain>
    </source>
</reference>
<evidence type="ECO:0000313" key="1">
    <source>
        <dbReference type="EMBL" id="OHV95206.1"/>
    </source>
</evidence>
<comment type="caution">
    <text evidence="1">The sequence shown here is derived from an EMBL/GenBank/DDBJ whole genome shotgun (WGS) entry which is preliminary data.</text>
</comment>
<dbReference type="SUPFAM" id="SSF51556">
    <property type="entry name" value="Metallo-dependent hydrolases"/>
    <property type="match status" value="1"/>
</dbReference>
<sequence>MVKRRTMIISTFAAASLALVGGFLSAPVLVDEHLNRVHPPSGKAPSTATVALHQSLWIADLHADSLLWQRNLNRDGQRGHVDFPRLQRANVALQAFSVVTKTPRKMNIERNGSDTDNISALVVAQGLPPATWNSLLARATYQADELRQQAAKSDGKVRVIGSRAQLRSFIAAREKNPNLLAGWLTLEGAHALEGKLDNLNTLYQAGYRMAAPTHFFDTELSGSQHGLKKGGLTPLGRQWLRAMEQRKMIIDLAHASPATIDDVLTLAKRPVMVSHTGVRGTCANGRNLSDAQLKRIAAQGGLVGIGFWNTAVCGKDVASIARAIKYTVKLIGAEHVAYGSDFDGAVTTAIDATGLPRLTQALLDAGLSEAQIRRVAGENVRDFLLKNLPDDDA</sequence>
<protein>
    <submittedName>
        <fullName evidence="1">Peptidase M19</fullName>
    </submittedName>
</protein>
<dbReference type="GO" id="GO:0070573">
    <property type="term" value="F:metallodipeptidase activity"/>
    <property type="evidence" value="ECO:0007669"/>
    <property type="project" value="InterPro"/>
</dbReference>
<dbReference type="Gene3D" id="3.20.20.140">
    <property type="entry name" value="Metal-dependent hydrolases"/>
    <property type="match status" value="1"/>
</dbReference>
<organism evidence="1 2">
    <name type="scientific">Janthinobacterium lividum</name>
    <dbReference type="NCBI Taxonomy" id="29581"/>
    <lineage>
        <taxon>Bacteria</taxon>
        <taxon>Pseudomonadati</taxon>
        <taxon>Pseudomonadota</taxon>
        <taxon>Betaproteobacteria</taxon>
        <taxon>Burkholderiales</taxon>
        <taxon>Oxalobacteraceae</taxon>
        <taxon>Janthinobacterium</taxon>
    </lineage>
</organism>
<dbReference type="Pfam" id="PF01244">
    <property type="entry name" value="Peptidase_M19"/>
    <property type="match status" value="1"/>
</dbReference>
<name>A0A1S1U4M6_9BURK</name>
<dbReference type="CDD" id="cd01301">
    <property type="entry name" value="rDP_like"/>
    <property type="match status" value="1"/>
</dbReference>
<gene>
    <name evidence="1" type="ORF">AKG95_23380</name>
</gene>
<dbReference type="GO" id="GO:0006508">
    <property type="term" value="P:proteolysis"/>
    <property type="evidence" value="ECO:0007669"/>
    <property type="project" value="InterPro"/>
</dbReference>
<dbReference type="PANTHER" id="PTHR10443:SF12">
    <property type="entry name" value="DIPEPTIDASE"/>
    <property type="match status" value="1"/>
</dbReference>
<evidence type="ECO:0000313" key="2">
    <source>
        <dbReference type="Proteomes" id="UP000179840"/>
    </source>
</evidence>
<dbReference type="PROSITE" id="PS51365">
    <property type="entry name" value="RENAL_DIPEPTIDASE_2"/>
    <property type="match status" value="1"/>
</dbReference>
<dbReference type="AlphaFoldDB" id="A0A1S1U4M6"/>
<proteinExistence type="predicted"/>
<dbReference type="EMBL" id="LFKP01000011">
    <property type="protein sequence ID" value="OHV95206.1"/>
    <property type="molecule type" value="Genomic_DNA"/>
</dbReference>
<dbReference type="Proteomes" id="UP000179840">
    <property type="component" value="Unassembled WGS sequence"/>
</dbReference>
<accession>A0A1S1U4M6</accession>
<dbReference type="PANTHER" id="PTHR10443">
    <property type="entry name" value="MICROSOMAL DIPEPTIDASE"/>
    <property type="match status" value="1"/>
</dbReference>